<dbReference type="WBParaSite" id="maker-unitig_26672-snap-gene-0.1-mRNA-1">
    <property type="protein sequence ID" value="maker-unitig_26672-snap-gene-0.1-mRNA-1"/>
    <property type="gene ID" value="maker-unitig_26672-snap-gene-0.1"/>
</dbReference>
<keyword evidence="1" id="KW-1185">Reference proteome</keyword>
<name>A0A1I8FAW3_9PLAT</name>
<evidence type="ECO:0000313" key="1">
    <source>
        <dbReference type="Proteomes" id="UP000095280"/>
    </source>
</evidence>
<accession>A0A1I8FAW3</accession>
<dbReference type="Proteomes" id="UP000095280">
    <property type="component" value="Unplaced"/>
</dbReference>
<reference evidence="2" key="1">
    <citation type="submission" date="2016-11" db="UniProtKB">
        <authorList>
            <consortium name="WormBaseParasite"/>
        </authorList>
    </citation>
    <scope>IDENTIFICATION</scope>
</reference>
<proteinExistence type="predicted"/>
<organism evidence="1 2">
    <name type="scientific">Macrostomum lignano</name>
    <dbReference type="NCBI Taxonomy" id="282301"/>
    <lineage>
        <taxon>Eukaryota</taxon>
        <taxon>Metazoa</taxon>
        <taxon>Spiralia</taxon>
        <taxon>Lophotrochozoa</taxon>
        <taxon>Platyhelminthes</taxon>
        <taxon>Rhabditophora</taxon>
        <taxon>Macrostomorpha</taxon>
        <taxon>Macrostomida</taxon>
        <taxon>Macrostomidae</taxon>
        <taxon>Macrostomum</taxon>
    </lineage>
</organism>
<protein>
    <submittedName>
        <fullName evidence="2">Alternative protein</fullName>
    </submittedName>
</protein>
<dbReference type="AlphaFoldDB" id="A0A1I8FAW3"/>
<evidence type="ECO:0000313" key="2">
    <source>
        <dbReference type="WBParaSite" id="maker-unitig_26672-snap-gene-0.1-mRNA-1"/>
    </source>
</evidence>
<sequence length="109" mass="11841">MHLMNAIKTVNPPPAAGPAPPLRLGGSGRLWRVLCQLLPWLAGSCRPARSSEWNTRTCTARIARSSTACNVRTRTTWSRCRSSTSCWCLAACRLPGARPPAPPSTCRPE</sequence>